<evidence type="ECO:0000313" key="12">
    <source>
        <dbReference type="Proteomes" id="UP000887568"/>
    </source>
</evidence>
<dbReference type="InterPro" id="IPR050726">
    <property type="entry name" value="mGluR"/>
</dbReference>
<dbReference type="Gene3D" id="3.40.50.2300">
    <property type="match status" value="8"/>
</dbReference>
<evidence type="ECO:0000256" key="9">
    <source>
        <dbReference type="SAM" id="SignalP"/>
    </source>
</evidence>
<dbReference type="Proteomes" id="UP000887568">
    <property type="component" value="Unplaced"/>
</dbReference>
<sequence>MAPHHVIAILLVSMVTVMPISSQQCPVIQGYTPIVTKPGADLTLGLMLSLHEASQDTTSGALCNFSAETGYGSLSMKAAVAATDNWPDSIQLPGLSVGLEIYDLCETFQLGEYSTVRFANERYNDIFANGTVCTNKTLRLGVVGFRYNSWSEPLSALLQPLDIPVISFTSTSNSLSDSEKYPNFFRIVPPDNAAVKALVTIMKSYNWTYSAIVHGDDSYGMSGLQAVTESIKEAGFCLTEPISVGAGETSDSAYDAIVNHLIQRNFTVVILWALPENIHGLFLAVERIQGAAYDITWLSGDAPLYVDFATIPGNARAARSLFTLSPFVDTNAMYKTWLAQWYPNTVFNYSPTGQLIDVIHAYMSAFSLAHQDKCGGQQGMCEALANIQGSEFIDYIRQVNFTGIEGRAISFSDENADPANQFYEVLQFKSTGTPNTYSFQKVGEWTTDQGLTLNNDQVEFYGQGDTPVGPPTSVCTEGSCFDPRCQEITNFVIENLFGIYLDGCTVFSFSGYTEWEAVFYAVHQINEDPNLLPYVHLSLTANQICGDLKGIGKASLDLIQRWNFDGGFPAQDDTHLLGVLHNAFSASAIVTSTNLQIADVPVIDNTASTPLLSNKDEYGNFLRTNPSDLGQAAAIVDLMSSLGWTYVQTINTKGTYGDGAIEAMKELTDQAGICIANSFRVDDETDYAQLARDLLAKPKAKTIVVILNTAHARSLFQQLIAMNVSAGRFQFIGSDVWGTRMDYIPGSEGPAKGALTVNFKSTRVPEFEDYFLSQTPDTAYNPYFKDFWMRTFECNLPGQRPLFSRNCTGSEMLSRSEISSIGTEYFINSVYVYAIALSKLINDTCPNGKICDAVFDVSREEWQERLKAVNFVSHVGLRRRVSFDENGDGPASYSLSQFTETDGTYQYNEVGSWTSDEGLDLNTDMLKFYGPDGPIVGVPSSSSYWLGFCSDPVCHDADHRTEFVIEGLFDLHGSQCDALRENRFTQVEAARFAVREINCNASFLTGVRMSLTMNDICGDTTAAKMEALRSIQGWGFGGGFPNQEDESYLMGVLHSGSSSKAIEESKVLQIPDVPLMANSATSPALSDKSMFGNFLRTVPSDTKQAAAMADLLARLGLTYIQTIHTKGAYGEGGIQALKEVAKEKGICIANSFVVVSTTTTNFARILNDILGKPDARTLVLFLTDEHAQALFEVMVDKNIDPGQFQILASDTWGTRTDYIPGFESQAIGALTVFSKTSVIPEFEDYFLQLTPETQDGTNPYFNEYWMQKFQCDLPGHDEYRKTCTGSERLSRSDVNSLGMENIINVIQAYAVALSDLIGETCPDGGPCDALYDLTSQHWFDYLKDVAFISPVGSRKMVSFDENGDGAALYSIYQLTEMNNMFQYQEIGSWDDVDGLSSLSDDIIDPMFSSVCTGLCLECNPPTSPDANTTSHQDYFSIPGDLDFPVVMQLSKSGDGVTCGDPKPEESLALESLLYALDKVNADPSVLPGVQLGVTVVDSCGNPAIATRKLVGLLGDFVSLESTGKPFAVLGPSNPDVAEEIANLVTGQSKLPMISYSALSPNLNEDPLVLATSAPYAEEVAAIIGILEEFDWKYVGVVHSMTPYGLANNQEFQMAAQVAGICLGAQHYLDDSTNFQEIINDFSSDHSLNVIVAFVNEEDARSLLYADHFQLSKRFVWVGTDSWDSPNLVSGLENSAKGMLLVTKERPDLPEIQDYFADSDLLEAASARNPYLRDYLQDICPSSSNCQFGNQIQESLQELSGEISPLVNALYVAAHGANLLHDSKCGFSNDELCESFLDSSPGERVGAIRRVTVESGAGGNPFSFDEHSGPATYSIKNYQYDGQNGQFLIVGRWQNDQLDLQSTGIKLYNPVAEEAQRGPSGCSCGPIVVAEGGDSVQVYMYVWKWIDYGIWSTVVLAVSGLCGVLALLIGILFLSKRHSYVVQSASFSLSVWLLFGIILMYLLNVAFMFEANPAICGIRRFGVSFVYCMVYAAMLVKSIRANRFARKQPGVDMDFAGSWSQSLLFLAFLLPEVFLVVEWLVLIPPDAIGGPLDACGTISMSTCSITNIDLTIFMMYAYFLVLVTFLSSFGALDSSHAHHEGKSILVSSLFSILILIAWACVLNLLDPEFGIPAIPIGLTADATIILVFMFMGKVAALTKKEENADTGNNKVTDIDMEDRPEKKLHVYDNAGASPDAAAVGEEQTGL</sequence>
<protein>
    <recommendedName>
        <fullName evidence="10">G-protein coupled receptors family 3 profile domain-containing protein</fullName>
    </recommendedName>
</protein>
<dbReference type="PANTHER" id="PTHR24060">
    <property type="entry name" value="METABOTROPIC GLUTAMATE RECEPTOR"/>
    <property type="match status" value="1"/>
</dbReference>
<reference evidence="11" key="1">
    <citation type="submission" date="2022-11" db="UniProtKB">
        <authorList>
            <consortium name="EnsemblMetazoa"/>
        </authorList>
    </citation>
    <scope>IDENTIFICATION</scope>
</reference>
<keyword evidence="2 8" id="KW-0812">Transmembrane</keyword>
<feature type="chain" id="PRO_5037689480" description="G-protein coupled receptors family 3 profile domain-containing protein" evidence="9">
    <location>
        <begin position="23"/>
        <end position="2205"/>
    </location>
</feature>
<feature type="transmembrane region" description="Helical" evidence="8">
    <location>
        <begin position="1945"/>
        <end position="1968"/>
    </location>
</feature>
<dbReference type="InterPro" id="IPR028082">
    <property type="entry name" value="Peripla_BP_I"/>
</dbReference>
<evidence type="ECO:0000256" key="1">
    <source>
        <dbReference type="ARBA" id="ARBA00004141"/>
    </source>
</evidence>
<feature type="domain" description="G-protein coupled receptors family 3 profile" evidence="10">
    <location>
        <begin position="1910"/>
        <end position="2161"/>
    </location>
</feature>
<dbReference type="GO" id="GO:0004930">
    <property type="term" value="F:G protein-coupled receptor activity"/>
    <property type="evidence" value="ECO:0007669"/>
    <property type="project" value="InterPro"/>
</dbReference>
<evidence type="ECO:0000256" key="5">
    <source>
        <dbReference type="ARBA" id="ARBA00023170"/>
    </source>
</evidence>
<evidence type="ECO:0000256" key="7">
    <source>
        <dbReference type="SAM" id="MobiDB-lite"/>
    </source>
</evidence>
<feature type="transmembrane region" description="Helical" evidence="8">
    <location>
        <begin position="2130"/>
        <end position="2150"/>
    </location>
</feature>
<name>A0A914A7G3_PATMI</name>
<keyword evidence="4 8" id="KW-0472">Membrane</keyword>
<accession>A0A914A7G3</accession>
<dbReference type="InterPro" id="IPR001828">
    <property type="entry name" value="ANF_lig-bd_rcpt"/>
</dbReference>
<evidence type="ECO:0000256" key="8">
    <source>
        <dbReference type="SAM" id="Phobius"/>
    </source>
</evidence>
<dbReference type="GO" id="GO:0016020">
    <property type="term" value="C:membrane"/>
    <property type="evidence" value="ECO:0007669"/>
    <property type="project" value="UniProtKB-SubCell"/>
</dbReference>
<evidence type="ECO:0000256" key="2">
    <source>
        <dbReference type="ARBA" id="ARBA00022692"/>
    </source>
</evidence>
<dbReference type="Pfam" id="PF00003">
    <property type="entry name" value="7tm_3"/>
    <property type="match status" value="1"/>
</dbReference>
<proteinExistence type="predicted"/>
<dbReference type="InterPro" id="IPR000337">
    <property type="entry name" value="GPCR_3"/>
</dbReference>
<evidence type="ECO:0000256" key="4">
    <source>
        <dbReference type="ARBA" id="ARBA00023136"/>
    </source>
</evidence>
<keyword evidence="12" id="KW-1185">Reference proteome</keyword>
<dbReference type="PRINTS" id="PR00248">
    <property type="entry name" value="GPCRMGR"/>
</dbReference>
<feature type="transmembrane region" description="Helical" evidence="8">
    <location>
        <begin position="2069"/>
        <end position="2091"/>
    </location>
</feature>
<evidence type="ECO:0000259" key="10">
    <source>
        <dbReference type="PROSITE" id="PS50259"/>
    </source>
</evidence>
<keyword evidence="6" id="KW-0325">Glycoprotein</keyword>
<keyword evidence="3 8" id="KW-1133">Transmembrane helix</keyword>
<feature type="transmembrane region" description="Helical" evidence="8">
    <location>
        <begin position="1980"/>
        <end position="1998"/>
    </location>
</feature>
<keyword evidence="9" id="KW-0732">Signal</keyword>
<dbReference type="InterPro" id="IPR017978">
    <property type="entry name" value="GPCR_3_C"/>
</dbReference>
<feature type="region of interest" description="Disordered" evidence="7">
    <location>
        <begin position="2184"/>
        <end position="2205"/>
    </location>
</feature>
<feature type="transmembrane region" description="Helical" evidence="8">
    <location>
        <begin position="2022"/>
        <end position="2042"/>
    </location>
</feature>
<evidence type="ECO:0000256" key="6">
    <source>
        <dbReference type="ARBA" id="ARBA00023180"/>
    </source>
</evidence>
<dbReference type="RefSeq" id="XP_038059728.1">
    <property type="nucleotide sequence ID" value="XM_038203800.1"/>
</dbReference>
<evidence type="ECO:0000313" key="11">
    <source>
        <dbReference type="EnsemblMetazoa" id="XP_038059728.1"/>
    </source>
</evidence>
<evidence type="ECO:0000256" key="3">
    <source>
        <dbReference type="ARBA" id="ARBA00022989"/>
    </source>
</evidence>
<keyword evidence="5" id="KW-0675">Receptor</keyword>
<dbReference type="SUPFAM" id="SSF53822">
    <property type="entry name" value="Periplasmic binding protein-like I"/>
    <property type="match status" value="4"/>
</dbReference>
<dbReference type="EnsemblMetazoa" id="XM_038203800.1">
    <property type="protein sequence ID" value="XP_038059728.1"/>
    <property type="gene ID" value="LOC119730772"/>
</dbReference>
<dbReference type="PROSITE" id="PS50259">
    <property type="entry name" value="G_PROTEIN_RECEP_F3_4"/>
    <property type="match status" value="1"/>
</dbReference>
<feature type="transmembrane region" description="Helical" evidence="8">
    <location>
        <begin position="1907"/>
        <end position="1933"/>
    </location>
</feature>
<dbReference type="CDD" id="cd13953">
    <property type="entry name" value="7tm_classC_mGluR-like"/>
    <property type="match status" value="1"/>
</dbReference>
<dbReference type="GeneID" id="119730772"/>
<dbReference type="OrthoDB" id="425344at2759"/>
<dbReference type="FunFam" id="3.40.50.2300:FF:000145">
    <property type="entry name" value="Glutamate receptor, metabotropic"/>
    <property type="match status" value="2"/>
</dbReference>
<feature type="transmembrane region" description="Helical" evidence="8">
    <location>
        <begin position="2103"/>
        <end position="2124"/>
    </location>
</feature>
<organism evidence="11 12">
    <name type="scientific">Patiria miniata</name>
    <name type="common">Bat star</name>
    <name type="synonym">Asterina miniata</name>
    <dbReference type="NCBI Taxonomy" id="46514"/>
    <lineage>
        <taxon>Eukaryota</taxon>
        <taxon>Metazoa</taxon>
        <taxon>Echinodermata</taxon>
        <taxon>Eleutherozoa</taxon>
        <taxon>Asterozoa</taxon>
        <taxon>Asteroidea</taxon>
        <taxon>Valvatacea</taxon>
        <taxon>Valvatida</taxon>
        <taxon>Asterinidae</taxon>
        <taxon>Patiria</taxon>
    </lineage>
</organism>
<dbReference type="OMA" id="PYFNEYW"/>
<feature type="signal peptide" evidence="9">
    <location>
        <begin position="1"/>
        <end position="22"/>
    </location>
</feature>
<dbReference type="Pfam" id="PF01094">
    <property type="entry name" value="ANF_receptor"/>
    <property type="match status" value="4"/>
</dbReference>
<comment type="subcellular location">
    <subcellularLocation>
        <location evidence="1">Membrane</location>
        <topology evidence="1">Multi-pass membrane protein</topology>
    </subcellularLocation>
</comment>